<dbReference type="GO" id="GO:0004497">
    <property type="term" value="F:monooxygenase activity"/>
    <property type="evidence" value="ECO:0007669"/>
    <property type="project" value="UniProtKB-KW"/>
</dbReference>
<keyword evidence="10" id="KW-1185">Reference proteome</keyword>
<keyword evidence="5" id="KW-0274">FAD</keyword>
<name>A0AAD4F8R8_9PLEO</name>
<dbReference type="InterPro" id="IPR036188">
    <property type="entry name" value="FAD/NAD-bd_sf"/>
</dbReference>
<evidence type="ECO:0000313" key="9">
    <source>
        <dbReference type="EMBL" id="KAG9185136.1"/>
    </source>
</evidence>
<dbReference type="EMBL" id="JAANER010000011">
    <property type="protein sequence ID" value="KAG9185136.1"/>
    <property type="molecule type" value="Genomic_DNA"/>
</dbReference>
<comment type="pathway">
    <text evidence="2">Secondary metabolite biosynthesis.</text>
</comment>
<dbReference type="Pfam" id="PF01494">
    <property type="entry name" value="FAD_binding_3"/>
    <property type="match status" value="1"/>
</dbReference>
<evidence type="ECO:0000256" key="5">
    <source>
        <dbReference type="ARBA" id="ARBA00022827"/>
    </source>
</evidence>
<accession>A0AAD4F8R8</accession>
<evidence type="ECO:0000256" key="4">
    <source>
        <dbReference type="ARBA" id="ARBA00022630"/>
    </source>
</evidence>
<evidence type="ECO:0000256" key="3">
    <source>
        <dbReference type="ARBA" id="ARBA00007992"/>
    </source>
</evidence>
<sequence>MARKEFDDMFDEVAMQRETNVWEIKNGDVVLNVSINQKTEEEVSLNWIYSRPTRSDQDALHRPDRSSGDAQKIPDELFEEIGGLRNLDSPFSDIFDVEKMRGDRILHWLMRTTSTPLLDSQGLLKTDGVCLIGDAIHAEPIVGGNGANAAILDGLTLADTIYSEQAKSWERIESQLKIGVSKWYDERYPKWVQGAEESQKNIARMHELLLREDARL</sequence>
<dbReference type="InterPro" id="IPR002938">
    <property type="entry name" value="FAD-bd"/>
</dbReference>
<keyword evidence="6" id="KW-0560">Oxidoreductase</keyword>
<dbReference type="GO" id="GO:0071949">
    <property type="term" value="F:FAD binding"/>
    <property type="evidence" value="ECO:0007669"/>
    <property type="project" value="InterPro"/>
</dbReference>
<dbReference type="Gene3D" id="3.50.50.60">
    <property type="entry name" value="FAD/NAD(P)-binding domain"/>
    <property type="match status" value="1"/>
</dbReference>
<evidence type="ECO:0000259" key="8">
    <source>
        <dbReference type="Pfam" id="PF01494"/>
    </source>
</evidence>
<dbReference type="Proteomes" id="UP001199106">
    <property type="component" value="Unassembled WGS sequence"/>
</dbReference>
<feature type="domain" description="FAD-binding" evidence="8">
    <location>
        <begin position="125"/>
        <end position="160"/>
    </location>
</feature>
<evidence type="ECO:0000256" key="7">
    <source>
        <dbReference type="ARBA" id="ARBA00023033"/>
    </source>
</evidence>
<organism evidence="9 10">
    <name type="scientific">Alternaria panax</name>
    <dbReference type="NCBI Taxonomy" id="48097"/>
    <lineage>
        <taxon>Eukaryota</taxon>
        <taxon>Fungi</taxon>
        <taxon>Dikarya</taxon>
        <taxon>Ascomycota</taxon>
        <taxon>Pezizomycotina</taxon>
        <taxon>Dothideomycetes</taxon>
        <taxon>Pleosporomycetidae</taxon>
        <taxon>Pleosporales</taxon>
        <taxon>Pleosporineae</taxon>
        <taxon>Pleosporaceae</taxon>
        <taxon>Alternaria</taxon>
        <taxon>Alternaria sect. Panax</taxon>
    </lineage>
</organism>
<evidence type="ECO:0000256" key="2">
    <source>
        <dbReference type="ARBA" id="ARBA00005179"/>
    </source>
</evidence>
<dbReference type="AlphaFoldDB" id="A0AAD4F8R8"/>
<reference evidence="9" key="1">
    <citation type="submission" date="2021-07" db="EMBL/GenBank/DDBJ databases">
        <title>Genome Resource of American Ginseng Black Spot Pathogen Alternaria panax.</title>
        <authorList>
            <person name="Qiu C."/>
            <person name="Wang W."/>
            <person name="Liu Z."/>
        </authorList>
    </citation>
    <scope>NUCLEOTIDE SEQUENCE</scope>
    <source>
        <strain evidence="9">BNCC115425</strain>
    </source>
</reference>
<keyword evidence="7" id="KW-0503">Monooxygenase</keyword>
<comment type="caution">
    <text evidence="9">The sequence shown here is derived from an EMBL/GenBank/DDBJ whole genome shotgun (WGS) entry which is preliminary data.</text>
</comment>
<evidence type="ECO:0000313" key="10">
    <source>
        <dbReference type="Proteomes" id="UP001199106"/>
    </source>
</evidence>
<evidence type="ECO:0000256" key="6">
    <source>
        <dbReference type="ARBA" id="ARBA00023002"/>
    </source>
</evidence>
<dbReference type="SUPFAM" id="SSF51905">
    <property type="entry name" value="FAD/NAD(P)-binding domain"/>
    <property type="match status" value="1"/>
</dbReference>
<comment type="similarity">
    <text evidence="3">Belongs to the paxM FAD-dependent monooxygenase family.</text>
</comment>
<dbReference type="PANTHER" id="PTHR47178">
    <property type="entry name" value="MONOOXYGENASE, FAD-BINDING"/>
    <property type="match status" value="1"/>
</dbReference>
<proteinExistence type="inferred from homology"/>
<protein>
    <recommendedName>
        <fullName evidence="8">FAD-binding domain-containing protein</fullName>
    </recommendedName>
</protein>
<evidence type="ECO:0000256" key="1">
    <source>
        <dbReference type="ARBA" id="ARBA00001974"/>
    </source>
</evidence>
<dbReference type="PANTHER" id="PTHR47178:SF4">
    <property type="entry name" value="FAD-DEPENDENT MONOOXYGENASE APTC"/>
    <property type="match status" value="1"/>
</dbReference>
<gene>
    <name evidence="9" type="ORF">G6011_07680</name>
</gene>
<comment type="cofactor">
    <cofactor evidence="1">
        <name>FAD</name>
        <dbReference type="ChEBI" id="CHEBI:57692"/>
    </cofactor>
</comment>
<keyword evidence="4" id="KW-0285">Flavoprotein</keyword>